<dbReference type="PRINTS" id="PR00420">
    <property type="entry name" value="RNGMNOXGNASE"/>
</dbReference>
<dbReference type="PANTHER" id="PTHR43876">
    <property type="entry name" value="UBIQUINONE BIOSYNTHESIS MONOOXYGENASE COQ6, MITOCHONDRIAL"/>
    <property type="match status" value="1"/>
</dbReference>
<accession>A0A368Y8X9</accession>
<dbReference type="InterPro" id="IPR018168">
    <property type="entry name" value="Ubi_Hdrlase_CS"/>
</dbReference>
<reference evidence="2 3" key="1">
    <citation type="submission" date="2018-07" db="EMBL/GenBank/DDBJ databases">
        <title>Genomic Encyclopedia of Type Strains, Phase IV (KMG-IV): sequencing the most valuable type-strain genomes for metagenomic binning, comparative biology and taxonomic classification.</title>
        <authorList>
            <person name="Goeker M."/>
        </authorList>
    </citation>
    <scope>NUCLEOTIDE SEQUENCE [LARGE SCALE GENOMIC DNA]</scope>
    <source>
        <strain evidence="2 3">DSM 21634</strain>
    </source>
</reference>
<proteinExistence type="predicted"/>
<dbReference type="PANTHER" id="PTHR43876:SF7">
    <property type="entry name" value="UBIQUINONE BIOSYNTHESIS MONOOXYGENASE COQ6, MITOCHONDRIAL"/>
    <property type="match status" value="1"/>
</dbReference>
<keyword evidence="2" id="KW-0830">Ubiquinone</keyword>
<dbReference type="InterPro" id="IPR051205">
    <property type="entry name" value="UbiH/COQ6_monooxygenase"/>
</dbReference>
<dbReference type="Proteomes" id="UP000252884">
    <property type="component" value="Unassembled WGS sequence"/>
</dbReference>
<dbReference type="SUPFAM" id="SSF51905">
    <property type="entry name" value="FAD/NAD(P)-binding domain"/>
    <property type="match status" value="1"/>
</dbReference>
<dbReference type="Gene3D" id="3.50.50.60">
    <property type="entry name" value="FAD/NAD(P)-binding domain"/>
    <property type="match status" value="2"/>
</dbReference>
<organism evidence="2 3">
    <name type="scientific">Pseudorhodoferax soli</name>
    <dbReference type="NCBI Taxonomy" id="545864"/>
    <lineage>
        <taxon>Bacteria</taxon>
        <taxon>Pseudomonadati</taxon>
        <taxon>Pseudomonadota</taxon>
        <taxon>Betaproteobacteria</taxon>
        <taxon>Burkholderiales</taxon>
        <taxon>Comamonadaceae</taxon>
    </lineage>
</organism>
<comment type="caution">
    <text evidence="2">The sequence shown here is derived from an EMBL/GenBank/DDBJ whole genome shotgun (WGS) entry which is preliminary data.</text>
</comment>
<dbReference type="Pfam" id="PF01494">
    <property type="entry name" value="FAD_binding_3"/>
    <property type="match status" value="1"/>
</dbReference>
<dbReference type="AlphaFoldDB" id="A0A368Y8X9"/>
<sequence>MAGRGLSGGARIVPKGDSYNPAMPSPQAFDICVRGGGIVGRTLALLLARERLHVALVQPATPRQGESSDVRAYALNAASRQLLEGLRCWPDPAQATAVQAMQVFGDDGGEVNFDAARQGRGMPLAWIVDVAALETRLAEAVRYQPQIEVLEHPPASAALTVVCEGRASSTRAELGVAYDTHVYGQTAIATRLQCERPHGQVARQWLLQGEVMALLPMAGAEGHQVAVVWSVPQERAAATLALDDAAFAQALEQISNGALGALQVAGERAAWPLQLAQARHFVGTQGAAEGLAGAWVLAGDAAHTVHPLAGQGLNLGLGDAAELVAQLRAREGWRSVGDLRVLRRYERARKTALASMRLATDGLQQLFAHNAPAWQGLRNWGMNGFERSGPLKRWIARQAMGVNG</sequence>
<keyword evidence="3" id="KW-1185">Reference proteome</keyword>
<dbReference type="InterPro" id="IPR036188">
    <property type="entry name" value="FAD/NAD-bd_sf"/>
</dbReference>
<evidence type="ECO:0000259" key="1">
    <source>
        <dbReference type="Pfam" id="PF01494"/>
    </source>
</evidence>
<evidence type="ECO:0000313" key="2">
    <source>
        <dbReference type="EMBL" id="RCW76720.1"/>
    </source>
</evidence>
<dbReference type="PROSITE" id="PS01304">
    <property type="entry name" value="UBIH"/>
    <property type="match status" value="1"/>
</dbReference>
<dbReference type="EMBL" id="QPJK01000001">
    <property type="protein sequence ID" value="RCW76720.1"/>
    <property type="molecule type" value="Genomic_DNA"/>
</dbReference>
<protein>
    <submittedName>
        <fullName evidence="2">Ubiquinone biosynthesis UbiH/UbiF/VisC/COQ6 family hydroxylase</fullName>
    </submittedName>
</protein>
<feature type="domain" description="FAD-binding" evidence="1">
    <location>
        <begin position="156"/>
        <end position="351"/>
    </location>
</feature>
<dbReference type="GO" id="GO:0071949">
    <property type="term" value="F:FAD binding"/>
    <property type="evidence" value="ECO:0007669"/>
    <property type="project" value="InterPro"/>
</dbReference>
<evidence type="ECO:0000313" key="3">
    <source>
        <dbReference type="Proteomes" id="UP000252884"/>
    </source>
</evidence>
<dbReference type="InterPro" id="IPR002938">
    <property type="entry name" value="FAD-bd"/>
</dbReference>
<gene>
    <name evidence="2" type="ORF">DES41_1011329</name>
</gene>
<name>A0A368Y8X9_9BURK</name>
<dbReference type="Gene3D" id="3.30.9.10">
    <property type="entry name" value="D-Amino Acid Oxidase, subunit A, domain 2"/>
    <property type="match status" value="1"/>
</dbReference>